<dbReference type="NCBIfam" id="TIGR03183">
    <property type="entry name" value="DNA_S_dndC"/>
    <property type="match status" value="1"/>
</dbReference>
<dbReference type="GO" id="GO:0003824">
    <property type="term" value="F:catalytic activity"/>
    <property type="evidence" value="ECO:0007669"/>
    <property type="project" value="InterPro"/>
</dbReference>
<dbReference type="PANTHER" id="PTHR43196">
    <property type="entry name" value="SULFATE ADENYLYLTRANSFERASE SUBUNIT 2"/>
    <property type="match status" value="1"/>
</dbReference>
<organism evidence="2 3">
    <name type="scientific">Hasllibacter halocynthiae</name>
    <dbReference type="NCBI Taxonomy" id="595589"/>
    <lineage>
        <taxon>Bacteria</taxon>
        <taxon>Pseudomonadati</taxon>
        <taxon>Pseudomonadota</taxon>
        <taxon>Alphaproteobacteria</taxon>
        <taxon>Rhodobacterales</taxon>
        <taxon>Roseobacteraceae</taxon>
        <taxon>Hasllibacter</taxon>
    </lineage>
</organism>
<dbReference type="Pfam" id="PF01507">
    <property type="entry name" value="PAPS_reduct"/>
    <property type="match status" value="1"/>
</dbReference>
<gene>
    <name evidence="2" type="ORF">BCF33_0385</name>
</gene>
<proteinExistence type="predicted"/>
<dbReference type="EMBL" id="PVTT01000001">
    <property type="protein sequence ID" value="PRY94786.1"/>
    <property type="molecule type" value="Genomic_DNA"/>
</dbReference>
<dbReference type="Proteomes" id="UP000238801">
    <property type="component" value="Unassembled WGS sequence"/>
</dbReference>
<dbReference type="AlphaFoldDB" id="A0A2T0X777"/>
<dbReference type="Gene3D" id="3.40.50.620">
    <property type="entry name" value="HUPs"/>
    <property type="match status" value="1"/>
</dbReference>
<evidence type="ECO:0000259" key="1">
    <source>
        <dbReference type="Pfam" id="PF01507"/>
    </source>
</evidence>
<dbReference type="PANTHER" id="PTHR43196:SF2">
    <property type="entry name" value="PHOSPHOADENOSINE PHOSPHOSULFATE REDUCTASE"/>
    <property type="match status" value="1"/>
</dbReference>
<sequence>MGLNGAVATLMEADSASAFKKIRAELLDEYRQDHEYPWIIGYSGGKDSTLVAHLVFEMLMGLPPSERKRPVHIVANDTLVESPLVVQHIIDSVQEIENAANAFGLPVLTKITRPAPEQSFWVNLIGRGYPSPNRSFRWCTDRMKILPTSRYIKSQVDEAGQVILLLGVRRSESSTRAASVGRYDNGERLNKHNDLIGCMVFRPIVELHTDDVWEFLALHEPPWGGSHLKLIGLYREASGGECPVVTSKDDAPSCGTTSSRFGCWTCTVVEKDRSLEGFVEYGYTEFGPLLDFRDWLVTIRNDPERRQARRRDGRITITDGGTFIPGPFTFQTRAEILAKLRALEAETGQVLISEEEIGLIHDIWAGEHASYASARPLSVREVRKEK</sequence>
<name>A0A2T0X777_9RHOB</name>
<dbReference type="SUPFAM" id="SSF52402">
    <property type="entry name" value="Adenine nucleotide alpha hydrolases-like"/>
    <property type="match status" value="1"/>
</dbReference>
<dbReference type="InterPro" id="IPR002500">
    <property type="entry name" value="PAPS_reduct_dom"/>
</dbReference>
<feature type="domain" description="Phosphoadenosine phosphosulphate reductase" evidence="1">
    <location>
        <begin position="40"/>
        <end position="267"/>
    </location>
</feature>
<evidence type="ECO:0000313" key="2">
    <source>
        <dbReference type="EMBL" id="PRY94786.1"/>
    </source>
</evidence>
<evidence type="ECO:0000313" key="3">
    <source>
        <dbReference type="Proteomes" id="UP000238801"/>
    </source>
</evidence>
<dbReference type="InterPro" id="IPR050128">
    <property type="entry name" value="Sulfate_adenylyltrnsfr_sub2"/>
</dbReference>
<dbReference type="RefSeq" id="WP_211292352.1">
    <property type="nucleotide sequence ID" value="NZ_PVTT01000001.1"/>
</dbReference>
<dbReference type="InterPro" id="IPR014729">
    <property type="entry name" value="Rossmann-like_a/b/a_fold"/>
</dbReference>
<dbReference type="InterPro" id="IPR017598">
    <property type="entry name" value="SulphurTrfase_DndC"/>
</dbReference>
<comment type="caution">
    <text evidence="2">The sequence shown here is derived from an EMBL/GenBank/DDBJ whole genome shotgun (WGS) entry which is preliminary data.</text>
</comment>
<protein>
    <submittedName>
        <fullName evidence="2">DNA sulfur modification protein DndC</fullName>
    </submittedName>
</protein>
<keyword evidence="3" id="KW-1185">Reference proteome</keyword>
<reference evidence="2 3" key="1">
    <citation type="submission" date="2018-03" db="EMBL/GenBank/DDBJ databases">
        <title>Genomic Encyclopedia of Archaeal and Bacterial Type Strains, Phase II (KMG-II): from individual species to whole genera.</title>
        <authorList>
            <person name="Goeker M."/>
        </authorList>
    </citation>
    <scope>NUCLEOTIDE SEQUENCE [LARGE SCALE GENOMIC DNA]</scope>
    <source>
        <strain evidence="2 3">DSM 29318</strain>
    </source>
</reference>
<accession>A0A2T0X777</accession>